<keyword evidence="3" id="KW-1185">Reference proteome</keyword>
<evidence type="ECO:0000313" key="2">
    <source>
        <dbReference type="EMBL" id="MBA2227969.1"/>
    </source>
</evidence>
<keyword evidence="1" id="KW-0472">Membrane</keyword>
<gene>
    <name evidence="2" type="ORF">H0921_17560</name>
</gene>
<keyword evidence="1" id="KW-0812">Transmembrane</keyword>
<protein>
    <submittedName>
        <fullName evidence="2">Uncharacterized protein</fullName>
    </submittedName>
</protein>
<feature type="transmembrane region" description="Helical" evidence="1">
    <location>
        <begin position="163"/>
        <end position="184"/>
    </location>
</feature>
<reference evidence="2 3" key="1">
    <citation type="submission" date="2020-07" db="EMBL/GenBank/DDBJ databases">
        <title>Thermogemmata thermophila gen. nov., sp. nov., a novel moderate thermophilic planctomycete from a Kamchatka hot spring.</title>
        <authorList>
            <person name="Elcheninov A.G."/>
            <person name="Podosokorskaya O.A."/>
            <person name="Kovaleva O.L."/>
            <person name="Novikov A."/>
            <person name="Bonch-Osmolovskaya E.A."/>
            <person name="Toshchakov S.V."/>
            <person name="Kublanov I.V."/>
        </authorList>
    </citation>
    <scope>NUCLEOTIDE SEQUENCE [LARGE SCALE GENOMIC DNA]</scope>
    <source>
        <strain evidence="2 3">2918</strain>
    </source>
</reference>
<organism evidence="2 3">
    <name type="scientific">Thermogemmata fonticola</name>
    <dbReference type="NCBI Taxonomy" id="2755323"/>
    <lineage>
        <taxon>Bacteria</taxon>
        <taxon>Pseudomonadati</taxon>
        <taxon>Planctomycetota</taxon>
        <taxon>Planctomycetia</taxon>
        <taxon>Gemmatales</taxon>
        <taxon>Gemmataceae</taxon>
        <taxon>Thermogemmata</taxon>
    </lineage>
</organism>
<accession>A0A7V8VH58</accession>
<evidence type="ECO:0000256" key="1">
    <source>
        <dbReference type="SAM" id="Phobius"/>
    </source>
</evidence>
<name>A0A7V8VH58_9BACT</name>
<dbReference type="RefSeq" id="WP_194539832.1">
    <property type="nucleotide sequence ID" value="NZ_JACEFB010000033.1"/>
</dbReference>
<keyword evidence="1" id="KW-1133">Transmembrane helix</keyword>
<comment type="caution">
    <text evidence="2">The sequence shown here is derived from an EMBL/GenBank/DDBJ whole genome shotgun (WGS) entry which is preliminary data.</text>
</comment>
<dbReference type="Proteomes" id="UP000542342">
    <property type="component" value="Unassembled WGS sequence"/>
</dbReference>
<dbReference type="EMBL" id="JACEFB010000033">
    <property type="protein sequence ID" value="MBA2227969.1"/>
    <property type="molecule type" value="Genomic_DNA"/>
</dbReference>
<proteinExistence type="predicted"/>
<sequence>MPFIAPIADQWTNRTYLEIAEDAETKFLEMRDTEYRGRKVKQLTVVVSHLDVVTKKPTRTKSSYFFDPMRGWVCAGWTHDIGSGTRYLESHHEYEGEGEYPPLKVIEVGERDRQDSKYYEFRWRIEFTRFERLGGKLDESEFRLSAFGLPEPVGVEWERPVRWYLWLMLAGVVCLVAGGVFYWLSRRRAGGTN</sequence>
<evidence type="ECO:0000313" key="3">
    <source>
        <dbReference type="Proteomes" id="UP000542342"/>
    </source>
</evidence>
<dbReference type="AlphaFoldDB" id="A0A7V8VH58"/>